<feature type="transmembrane region" description="Helical" evidence="1">
    <location>
        <begin position="38"/>
        <end position="61"/>
    </location>
</feature>
<feature type="transmembrane region" description="Helical" evidence="1">
    <location>
        <begin position="6"/>
        <end position="26"/>
    </location>
</feature>
<keyword evidence="3" id="KW-1185">Reference proteome</keyword>
<dbReference type="AlphaFoldDB" id="A0A6I6SS41"/>
<proteinExistence type="predicted"/>
<evidence type="ECO:0000256" key="1">
    <source>
        <dbReference type="SAM" id="Phobius"/>
    </source>
</evidence>
<gene>
    <name evidence="2" type="ORF">EKK97_07765</name>
</gene>
<protein>
    <submittedName>
        <fullName evidence="2">Uncharacterized protein</fullName>
    </submittedName>
</protein>
<dbReference type="Proteomes" id="UP000464013">
    <property type="component" value="Chromosome"/>
</dbReference>
<sequence>MTPMLGMFTFVFNLVGLVICLAGLTLAQRRAKHQQKRWPGYALAGFGFLVATTPIWAQWLLAG</sequence>
<keyword evidence="1" id="KW-0812">Transmembrane</keyword>
<name>A0A6I6SS41_9GAMM</name>
<reference evidence="2 3" key="1">
    <citation type="submission" date="2019-01" db="EMBL/GenBank/DDBJ databases">
        <title>Complete genome of a denitifying bacterium Halomons sp. BC-M4-5.</title>
        <authorList>
            <person name="Wang L."/>
            <person name="Shao Z."/>
        </authorList>
    </citation>
    <scope>NUCLEOTIDE SEQUENCE [LARGE SCALE GENOMIC DNA]</scope>
    <source>
        <strain evidence="2 3">BC-M4-5</strain>
    </source>
</reference>
<organism evidence="2 3">
    <name type="scientific">Billgrantia tianxiuensis</name>
    <dbReference type="NCBI Taxonomy" id="2497861"/>
    <lineage>
        <taxon>Bacteria</taxon>
        <taxon>Pseudomonadati</taxon>
        <taxon>Pseudomonadota</taxon>
        <taxon>Gammaproteobacteria</taxon>
        <taxon>Oceanospirillales</taxon>
        <taxon>Halomonadaceae</taxon>
        <taxon>Billgrantia</taxon>
    </lineage>
</organism>
<dbReference type="KEGG" id="htx:EKK97_07765"/>
<evidence type="ECO:0000313" key="3">
    <source>
        <dbReference type="Proteomes" id="UP000464013"/>
    </source>
</evidence>
<dbReference type="RefSeq" id="WP_159550877.1">
    <property type="nucleotide sequence ID" value="NZ_CP035042.1"/>
</dbReference>
<keyword evidence="1" id="KW-0472">Membrane</keyword>
<keyword evidence="1" id="KW-1133">Transmembrane helix</keyword>
<dbReference type="OrthoDB" id="6173562at2"/>
<dbReference type="EMBL" id="CP035042">
    <property type="protein sequence ID" value="QHC49533.1"/>
    <property type="molecule type" value="Genomic_DNA"/>
</dbReference>
<accession>A0A6I6SS41</accession>
<evidence type="ECO:0000313" key="2">
    <source>
        <dbReference type="EMBL" id="QHC49533.1"/>
    </source>
</evidence>